<evidence type="ECO:0000313" key="4">
    <source>
        <dbReference type="Proteomes" id="UP000683507"/>
    </source>
</evidence>
<gene>
    <name evidence="3" type="ORF">CRYO30217_00188</name>
</gene>
<dbReference type="GO" id="GO:0003676">
    <property type="term" value="F:nucleic acid binding"/>
    <property type="evidence" value="ECO:0007669"/>
    <property type="project" value="InterPro"/>
</dbReference>
<dbReference type="EMBL" id="OU015584">
    <property type="protein sequence ID" value="CAG5076749.1"/>
    <property type="molecule type" value="Genomic_DNA"/>
</dbReference>
<keyword evidence="4" id="KW-1185">Reference proteome</keyword>
<name>A0A916NEQ1_9FLAO</name>
<dbReference type="NCBIfam" id="NF009150">
    <property type="entry name" value="PRK12497.1-3"/>
    <property type="match status" value="1"/>
</dbReference>
<dbReference type="PANTHER" id="PTHR34039:SF1">
    <property type="entry name" value="UPF0102 PROTEIN YRAN"/>
    <property type="match status" value="1"/>
</dbReference>
<accession>A0A916NEQ1</accession>
<evidence type="ECO:0000256" key="1">
    <source>
        <dbReference type="ARBA" id="ARBA00006738"/>
    </source>
</evidence>
<dbReference type="RefSeq" id="WP_258540429.1">
    <property type="nucleotide sequence ID" value="NZ_OU015584.1"/>
</dbReference>
<organism evidence="3 4">
    <name type="scientific">Parvicella tangerina</name>
    <dbReference type="NCBI Taxonomy" id="2829795"/>
    <lineage>
        <taxon>Bacteria</taxon>
        <taxon>Pseudomonadati</taxon>
        <taxon>Bacteroidota</taxon>
        <taxon>Flavobacteriia</taxon>
        <taxon>Flavobacteriales</taxon>
        <taxon>Parvicellaceae</taxon>
        <taxon>Parvicella</taxon>
    </lineage>
</organism>
<protein>
    <recommendedName>
        <fullName evidence="2">UPF0102 protein CRYO30217_00188</fullName>
    </recommendedName>
</protein>
<dbReference type="Pfam" id="PF02021">
    <property type="entry name" value="UPF0102"/>
    <property type="match status" value="1"/>
</dbReference>
<sequence>MSTKKETGSFGEDHAIQFLQNADYKIITRNWRYLKGEIDIIAKKDDWLVFVEVKTRSSLDFGNPEEFVTPKQQRLIINTAHQFIVDNDRQEEARFDVIGVVVQNGKVVQLDHIEGAFYPTL</sequence>
<dbReference type="InterPro" id="IPR003509">
    <property type="entry name" value="UPF0102_YraN-like"/>
</dbReference>
<dbReference type="PANTHER" id="PTHR34039">
    <property type="entry name" value="UPF0102 PROTEIN YRAN"/>
    <property type="match status" value="1"/>
</dbReference>
<comment type="similarity">
    <text evidence="1 2">Belongs to the UPF0102 family.</text>
</comment>
<proteinExistence type="inferred from homology"/>
<evidence type="ECO:0000313" key="3">
    <source>
        <dbReference type="EMBL" id="CAG5076749.1"/>
    </source>
</evidence>
<dbReference type="NCBIfam" id="NF009154">
    <property type="entry name" value="PRK12497.3-3"/>
    <property type="match status" value="1"/>
</dbReference>
<dbReference type="SUPFAM" id="SSF52980">
    <property type="entry name" value="Restriction endonuclease-like"/>
    <property type="match status" value="1"/>
</dbReference>
<dbReference type="KEGG" id="ptan:CRYO30217_00188"/>
<reference evidence="3" key="1">
    <citation type="submission" date="2021-04" db="EMBL/GenBank/DDBJ databases">
        <authorList>
            <person name="Rodrigo-Torres L."/>
            <person name="Arahal R. D."/>
            <person name="Lucena T."/>
        </authorList>
    </citation>
    <scope>NUCLEOTIDE SEQUENCE</scope>
    <source>
        <strain evidence="3">AS29M-1</strain>
    </source>
</reference>
<dbReference type="Proteomes" id="UP000683507">
    <property type="component" value="Chromosome"/>
</dbReference>
<dbReference type="CDD" id="cd20736">
    <property type="entry name" value="PoNe_Nuclease"/>
    <property type="match status" value="1"/>
</dbReference>
<dbReference type="InterPro" id="IPR011335">
    <property type="entry name" value="Restrct_endonuc-II-like"/>
</dbReference>
<dbReference type="HAMAP" id="MF_00048">
    <property type="entry name" value="UPF0102"/>
    <property type="match status" value="1"/>
</dbReference>
<dbReference type="Gene3D" id="3.40.1350.10">
    <property type="match status" value="1"/>
</dbReference>
<evidence type="ECO:0000256" key="2">
    <source>
        <dbReference type="HAMAP-Rule" id="MF_00048"/>
    </source>
</evidence>
<dbReference type="InterPro" id="IPR011856">
    <property type="entry name" value="tRNA_endonuc-like_dom_sf"/>
</dbReference>
<dbReference type="AlphaFoldDB" id="A0A916NEQ1"/>